<dbReference type="InterPro" id="IPR035412">
    <property type="entry name" value="Terminase_L_N"/>
</dbReference>
<dbReference type="Pfam" id="PF17288">
    <property type="entry name" value="Terminase_3C"/>
    <property type="match status" value="1"/>
</dbReference>
<sequence>MIIQTTNIYTKVDNAIKQGYTTVSAQGSSRSSKTYNILIWLIVYCLSHPKTRLSIVRATLPALKGSVFVDFKEILYKLNVFDEDSINKSEMIYTFSNGSWVEFFSTDSEQKLRGRKRDVLYVNEANELKFIEFQQLKMRTTQFSIVDYNPSFSDDHWLCELNKDPRTYHFISTYKDNPFLEQTIIDEIESLQHKNRSLWQVYGLGQQAMIEGLIFEKVNIVEDIPIWAKKRYLGLDFGFTHDPTAIVEVAFLDDKVYIDEICYQTQMLTSDIIQALQQHRSYKIISESADPRLVKEIKNAGYNITAVTKGQGSVMEGLTKMLEYEICITQRSENIIKEFKNYTYAQDKSGAFLNVPIDAFNHAIDATRYVFLEEILGQNRKRKDLTGIFY</sequence>
<protein>
    <submittedName>
        <fullName evidence="3">Terminase large subunit</fullName>
    </submittedName>
</protein>
<dbReference type="NCBIfam" id="TIGR01547">
    <property type="entry name" value="phage_term_2"/>
    <property type="match status" value="1"/>
</dbReference>
<dbReference type="Pfam" id="PF04466">
    <property type="entry name" value="Terminase_3"/>
    <property type="match status" value="1"/>
</dbReference>
<dbReference type="PANTHER" id="PTHR39184:SF1">
    <property type="entry name" value="PBSX PHAGE TERMINASE LARGE SUBUNIT"/>
    <property type="match status" value="1"/>
</dbReference>
<name>A0A8S5M937_9CAUD</name>
<dbReference type="PANTHER" id="PTHR39184">
    <property type="match status" value="1"/>
</dbReference>
<proteinExistence type="predicted"/>
<dbReference type="InterPro" id="IPR035413">
    <property type="entry name" value="Terminase_L_C"/>
</dbReference>
<feature type="domain" description="Phage terminase large subunit C-terminal" evidence="2">
    <location>
        <begin position="236"/>
        <end position="371"/>
    </location>
</feature>
<dbReference type="InterPro" id="IPR052380">
    <property type="entry name" value="Viral_DNA_packaging_terminase"/>
</dbReference>
<dbReference type="Gene3D" id="3.40.50.300">
    <property type="entry name" value="P-loop containing nucleotide triphosphate hydrolases"/>
    <property type="match status" value="1"/>
</dbReference>
<evidence type="ECO:0000259" key="1">
    <source>
        <dbReference type="Pfam" id="PF04466"/>
    </source>
</evidence>
<dbReference type="EMBL" id="BK014844">
    <property type="protein sequence ID" value="DAD78467.1"/>
    <property type="molecule type" value="Genomic_DNA"/>
</dbReference>
<dbReference type="Gene3D" id="3.30.420.280">
    <property type="match status" value="1"/>
</dbReference>
<reference evidence="3" key="1">
    <citation type="journal article" date="2021" name="Proc. Natl. Acad. Sci. U.S.A.">
        <title>A Catalog of Tens of Thousands of Viruses from Human Metagenomes Reveals Hidden Associations with Chronic Diseases.</title>
        <authorList>
            <person name="Tisza M.J."/>
            <person name="Buck C.B."/>
        </authorList>
    </citation>
    <scope>NUCLEOTIDE SEQUENCE</scope>
    <source>
        <strain evidence="3">CtGkF12</strain>
    </source>
</reference>
<feature type="domain" description="Phage terminase large subunit N-terminal" evidence="1">
    <location>
        <begin position="26"/>
        <end position="205"/>
    </location>
</feature>
<dbReference type="InterPro" id="IPR027417">
    <property type="entry name" value="P-loop_NTPase"/>
</dbReference>
<organism evidence="3">
    <name type="scientific">Siphoviridae sp. ctGkF12</name>
    <dbReference type="NCBI Taxonomy" id="2826224"/>
    <lineage>
        <taxon>Viruses</taxon>
        <taxon>Duplodnaviria</taxon>
        <taxon>Heunggongvirae</taxon>
        <taxon>Uroviricota</taxon>
        <taxon>Caudoviricetes</taxon>
    </lineage>
</organism>
<evidence type="ECO:0000259" key="2">
    <source>
        <dbReference type="Pfam" id="PF17288"/>
    </source>
</evidence>
<accession>A0A8S5M937</accession>
<dbReference type="InterPro" id="IPR006437">
    <property type="entry name" value="Phage_terminase_lsu"/>
</dbReference>
<evidence type="ECO:0000313" key="3">
    <source>
        <dbReference type="EMBL" id="DAD78467.1"/>
    </source>
</evidence>